<accession>A0ABT2NAC0</accession>
<proteinExistence type="predicted"/>
<dbReference type="Gene3D" id="3.30.1230.10">
    <property type="entry name" value="YlxR-like"/>
    <property type="match status" value="1"/>
</dbReference>
<dbReference type="InterPro" id="IPR037465">
    <property type="entry name" value="YlxR"/>
</dbReference>
<dbReference type="Pfam" id="PF04296">
    <property type="entry name" value="YlxR"/>
    <property type="match status" value="1"/>
</dbReference>
<reference evidence="3 4" key="1">
    <citation type="journal article" date="2022" name="Front. Microbiol.">
        <title>High genomic differentiation and limited gene flow indicate recent cryptic speciation within the genus Laspinema (cyanobacteria).</title>
        <authorList>
            <person name="Stanojkovic A."/>
            <person name="Skoupy S."/>
            <person name="Skaloud P."/>
            <person name="Dvorak P."/>
        </authorList>
    </citation>
    <scope>NUCLEOTIDE SEQUENCE [LARGE SCALE GENOMIC DNA]</scope>
    <source>
        <strain evidence="3 4">D3b</strain>
    </source>
</reference>
<evidence type="ECO:0000313" key="4">
    <source>
        <dbReference type="Proteomes" id="UP001525961"/>
    </source>
</evidence>
<dbReference type="InterPro" id="IPR007393">
    <property type="entry name" value="YlxR_dom"/>
</dbReference>
<gene>
    <name evidence="3" type="ORF">NG792_10905</name>
</gene>
<dbReference type="EMBL" id="JAMXFA010000012">
    <property type="protein sequence ID" value="MCT7978216.1"/>
    <property type="molecule type" value="Genomic_DNA"/>
</dbReference>
<comment type="caution">
    <text evidence="3">The sequence shown here is derived from an EMBL/GenBank/DDBJ whole genome shotgun (WGS) entry which is preliminary data.</text>
</comment>
<evidence type="ECO:0000259" key="2">
    <source>
        <dbReference type="Pfam" id="PF04296"/>
    </source>
</evidence>
<dbReference type="PANTHER" id="PTHR34215">
    <property type="entry name" value="BLL0784 PROTEIN"/>
    <property type="match status" value="1"/>
</dbReference>
<organism evidence="3 4">
    <name type="scientific">Laspinema olomoucense D3b</name>
    <dbReference type="NCBI Taxonomy" id="2953688"/>
    <lineage>
        <taxon>Bacteria</taxon>
        <taxon>Bacillati</taxon>
        <taxon>Cyanobacteriota</taxon>
        <taxon>Cyanophyceae</taxon>
        <taxon>Oscillatoriophycideae</taxon>
        <taxon>Oscillatoriales</taxon>
        <taxon>Laspinemataceae</taxon>
        <taxon>Laspinema</taxon>
        <taxon>Laspinema olomoucense</taxon>
    </lineage>
</organism>
<evidence type="ECO:0000313" key="3">
    <source>
        <dbReference type="EMBL" id="MCT7978216.1"/>
    </source>
</evidence>
<dbReference type="InterPro" id="IPR035931">
    <property type="entry name" value="YlxR-like_sf"/>
</dbReference>
<dbReference type="Proteomes" id="UP001525961">
    <property type="component" value="Unassembled WGS sequence"/>
</dbReference>
<dbReference type="RefSeq" id="WP_261235470.1">
    <property type="nucleotide sequence ID" value="NZ_JAMXFA010000012.1"/>
</dbReference>
<sequence>MAKDAPGGVDPASVWGKSDSSRRKDKPTHRHLMEPNYRRCISCRKVAPKEAFWRIVKLYPSDQVQLDTGMGRSAYLCPEASCLKTAQKKNRLGRSLKAAVPPELYSNLWQRLPLSAQSEHRAATPT</sequence>
<feature type="region of interest" description="Disordered" evidence="1">
    <location>
        <begin position="1"/>
        <end position="31"/>
    </location>
</feature>
<name>A0ABT2NAC0_9CYAN</name>
<feature type="domain" description="YlxR" evidence="2">
    <location>
        <begin position="38"/>
        <end position="109"/>
    </location>
</feature>
<evidence type="ECO:0000256" key="1">
    <source>
        <dbReference type="SAM" id="MobiDB-lite"/>
    </source>
</evidence>
<protein>
    <submittedName>
        <fullName evidence="3">YlxR family protein</fullName>
    </submittedName>
</protein>
<keyword evidence="4" id="KW-1185">Reference proteome</keyword>
<dbReference type="PANTHER" id="PTHR34215:SF1">
    <property type="entry name" value="YLXR DOMAIN-CONTAINING PROTEIN"/>
    <property type="match status" value="1"/>
</dbReference>
<dbReference type="SUPFAM" id="SSF64376">
    <property type="entry name" value="YlxR-like"/>
    <property type="match status" value="1"/>
</dbReference>